<keyword evidence="2" id="KW-1185">Reference proteome</keyword>
<evidence type="ECO:0000313" key="2">
    <source>
        <dbReference type="Proteomes" id="UP001143910"/>
    </source>
</evidence>
<gene>
    <name evidence="1" type="ORF">NQ176_g7475</name>
</gene>
<accession>A0ACC1MYF6</accession>
<protein>
    <submittedName>
        <fullName evidence="1">Uncharacterized protein</fullName>
    </submittedName>
</protein>
<evidence type="ECO:0000313" key="1">
    <source>
        <dbReference type="EMBL" id="KAJ2971879.1"/>
    </source>
</evidence>
<sequence length="982" mass="108200">MLSATSPAPVPQGISLPSLKRGRPQESQSKPESAPKPKTRVQGPFMDDDDESEHEDSPAAGSPAKRPMIEQSQADSEPRFAAPAVPSAMPTEATQSPGLDLQPSAVNGPNNTQPRTSALPVFSGSLFASLRLMKYDAQTCDGKVLSIKQRHVGAAVSYDQIIAARSKTKEGRAKRSYYGIDIHELMSKAKTELATHTETEPPLPGVLRRSTEEPEALRNRKKVKKTLLWTEKYRARSFMDLCGDDSTNRVVLRWLKRWDPIVFPGVTRSNPGIARRPGSKYQNDEEKPHRKILLLTGPPGLGKTTLAHVCAKQAGYEVLEVNASDDRSRDVVKNRIRTSLGTENVKSVTNSKDAEGNAKVAKPVCVIVDEVDGVVSGAGGSGEGGFIKALIDLVLIDQKNSGSSTNTHESSHKKKKKGDDFRLMRPLVLICNDVYHPSLRPLRQSNLAEIIHVGRPSIDAVVGRLKAVFEKEGIPCDKDASRKLCEAAWGITSGIDAKRGAESTVEGDLRGVMVVGEWAAARFRSVAMSMPTQRLTRQWIETHILGDLSGGAAGARGLGRGNVKDIVTRLFQEGGGFPKQAMDLSISKATQQEQPKTELGFGEQVKKHSMERLRQMVETSGETSYIMNEVMAEYPNRDYNDDMYLSKPNQAYDWLFFHDTCQSRFFSNQDWELAPYLSQPVLACHNLFASPKRHYTANTGGRWVADTADENAGPPVPFSGPRADYQANEVLKHNRAVLQEMQSRLPPSLMRSFRSAEDMATDLLPYLSRMVSPDVKPVLVHGSDGSTATVRKENERLMVKRASEVLAEIGIELVKGKIEGDAMSSRAPQYVYRMEPDIDALSNFETGTLLLSSQAPTRYAVRQVLDQELRRTLALRESHARQARFQAGAGPILPSSSAATAFEEMQARLHPHDDKENAPVTERLVKRDFFGRIVQIRPLAEVSSQSTAEAAKKQGKVWVTYNEGLNNAVRKPLSVAEFLKPL</sequence>
<comment type="caution">
    <text evidence="1">The sequence shown here is derived from an EMBL/GenBank/DDBJ whole genome shotgun (WGS) entry which is preliminary data.</text>
</comment>
<organism evidence="1 2">
    <name type="scientific">Zarea fungicola</name>
    <dbReference type="NCBI Taxonomy" id="93591"/>
    <lineage>
        <taxon>Eukaryota</taxon>
        <taxon>Fungi</taxon>
        <taxon>Dikarya</taxon>
        <taxon>Ascomycota</taxon>
        <taxon>Pezizomycotina</taxon>
        <taxon>Sordariomycetes</taxon>
        <taxon>Hypocreomycetidae</taxon>
        <taxon>Hypocreales</taxon>
        <taxon>Cordycipitaceae</taxon>
        <taxon>Zarea</taxon>
    </lineage>
</organism>
<dbReference type="EMBL" id="JANJQO010001253">
    <property type="protein sequence ID" value="KAJ2971879.1"/>
    <property type="molecule type" value="Genomic_DNA"/>
</dbReference>
<name>A0ACC1MYF6_9HYPO</name>
<reference evidence="1" key="1">
    <citation type="submission" date="2022-08" db="EMBL/GenBank/DDBJ databases">
        <title>Genome Sequence of Lecanicillium fungicola.</title>
        <authorList>
            <person name="Buettner E."/>
        </authorList>
    </citation>
    <scope>NUCLEOTIDE SEQUENCE</scope>
    <source>
        <strain evidence="1">Babe33</strain>
    </source>
</reference>
<proteinExistence type="predicted"/>
<dbReference type="Proteomes" id="UP001143910">
    <property type="component" value="Unassembled WGS sequence"/>
</dbReference>